<dbReference type="EMBL" id="CAWYQH010000174">
    <property type="protein sequence ID" value="CAK8697803.1"/>
    <property type="molecule type" value="Genomic_DNA"/>
</dbReference>
<accession>A0ABP0H312</accession>
<proteinExistence type="predicted"/>
<gene>
    <name evidence="1" type="ORF">CVLEPA_LOCUS31303</name>
</gene>
<keyword evidence="2" id="KW-1185">Reference proteome</keyword>
<evidence type="ECO:0000313" key="1">
    <source>
        <dbReference type="EMBL" id="CAK8697803.1"/>
    </source>
</evidence>
<dbReference type="Proteomes" id="UP001642483">
    <property type="component" value="Unassembled WGS sequence"/>
</dbReference>
<organism evidence="1 2">
    <name type="scientific">Clavelina lepadiformis</name>
    <name type="common">Light-bulb sea squirt</name>
    <name type="synonym">Ascidia lepadiformis</name>
    <dbReference type="NCBI Taxonomy" id="159417"/>
    <lineage>
        <taxon>Eukaryota</taxon>
        <taxon>Metazoa</taxon>
        <taxon>Chordata</taxon>
        <taxon>Tunicata</taxon>
        <taxon>Ascidiacea</taxon>
        <taxon>Aplousobranchia</taxon>
        <taxon>Clavelinidae</taxon>
        <taxon>Clavelina</taxon>
    </lineage>
</organism>
<reference evidence="1 2" key="1">
    <citation type="submission" date="2024-02" db="EMBL/GenBank/DDBJ databases">
        <authorList>
            <person name="Daric V."/>
            <person name="Darras S."/>
        </authorList>
    </citation>
    <scope>NUCLEOTIDE SEQUENCE [LARGE SCALE GENOMIC DNA]</scope>
</reference>
<name>A0ABP0H312_CLALP</name>
<protein>
    <submittedName>
        <fullName evidence="1">Uncharacterized protein</fullName>
    </submittedName>
</protein>
<evidence type="ECO:0000313" key="2">
    <source>
        <dbReference type="Proteomes" id="UP001642483"/>
    </source>
</evidence>
<sequence>MTTDRFIDMGNDHPFGESIYFLAAALDPRFKMQWLVDVNYTDDNKENIRSKVEDCTLLETESVIEEC</sequence>
<comment type="caution">
    <text evidence="1">The sequence shown here is derived from an EMBL/GenBank/DDBJ whole genome shotgun (WGS) entry which is preliminary data.</text>
</comment>